<dbReference type="Pfam" id="PF02310">
    <property type="entry name" value="B12-binding"/>
    <property type="match status" value="1"/>
</dbReference>
<dbReference type="InterPro" id="IPR050554">
    <property type="entry name" value="Met_Synthase/Corrinoid"/>
</dbReference>
<evidence type="ECO:0000259" key="3">
    <source>
        <dbReference type="PROSITE" id="PS51332"/>
    </source>
</evidence>
<evidence type="ECO:0000313" key="4">
    <source>
        <dbReference type="EMBL" id="MBC3797715.1"/>
    </source>
</evidence>
<comment type="caution">
    <text evidence="4">The sequence shown here is derived from an EMBL/GenBank/DDBJ whole genome shotgun (WGS) entry which is preliminary data.</text>
</comment>
<dbReference type="EMBL" id="WJBB01000014">
    <property type="protein sequence ID" value="MBC3797715.1"/>
    <property type="molecule type" value="Genomic_DNA"/>
</dbReference>
<gene>
    <name evidence="4" type="ORF">GH807_11735</name>
</gene>
<proteinExistence type="predicted"/>
<organism evidence="4 5">
    <name type="scientific">Acetobacterium tundrae</name>
    <dbReference type="NCBI Taxonomy" id="132932"/>
    <lineage>
        <taxon>Bacteria</taxon>
        <taxon>Bacillati</taxon>
        <taxon>Bacillota</taxon>
        <taxon>Clostridia</taxon>
        <taxon>Eubacteriales</taxon>
        <taxon>Eubacteriaceae</taxon>
        <taxon>Acetobacterium</taxon>
    </lineage>
</organism>
<evidence type="ECO:0000256" key="1">
    <source>
        <dbReference type="ARBA" id="ARBA00022723"/>
    </source>
</evidence>
<dbReference type="PANTHER" id="PTHR45833">
    <property type="entry name" value="METHIONINE SYNTHASE"/>
    <property type="match status" value="1"/>
</dbReference>
<dbReference type="Gene3D" id="3.40.50.280">
    <property type="entry name" value="Cobalamin-binding domain"/>
    <property type="match status" value="1"/>
</dbReference>
<feature type="domain" description="B12-binding" evidence="3">
    <location>
        <begin position="85"/>
        <end position="211"/>
    </location>
</feature>
<dbReference type="PANTHER" id="PTHR45833:SF1">
    <property type="entry name" value="METHIONINE SYNTHASE"/>
    <property type="match status" value="1"/>
</dbReference>
<accession>A0ABR6WMH5</accession>
<dbReference type="InterPro" id="IPR036594">
    <property type="entry name" value="Meth_synthase_dom"/>
</dbReference>
<protein>
    <submittedName>
        <fullName evidence="4">Cobalamin-binding protein</fullName>
    </submittedName>
</protein>
<dbReference type="SUPFAM" id="SSF52242">
    <property type="entry name" value="Cobalamin (vitamin B12)-binding domain"/>
    <property type="match status" value="1"/>
</dbReference>
<keyword evidence="2" id="KW-0170">Cobalt</keyword>
<name>A0ABR6WMH5_9FIRM</name>
<sequence>MMEPLVEAIVIGDCTQSLDLARNLCDTGISAKEIVVNGIEVAMAQLDEKCTMEQFNLLEIMLTGRAAMEVMKYLFPSGEMVTARKGTIVLAVLEGDVHDIGKNILKMILIANGYQVVDCGKNCPIERLLDVIEKEKPLAIGLSGLIFPVIPMVKQVKEQMQARGIYVPKIMVGGAALKQSSMENLNVDFLAETAFDSVNYLEQLSGGESNE</sequence>
<dbReference type="PROSITE" id="PS51332">
    <property type="entry name" value="B12_BINDING"/>
    <property type="match status" value="1"/>
</dbReference>
<evidence type="ECO:0000256" key="2">
    <source>
        <dbReference type="ARBA" id="ARBA00023285"/>
    </source>
</evidence>
<dbReference type="InterPro" id="IPR036724">
    <property type="entry name" value="Cobalamin-bd_sf"/>
</dbReference>
<dbReference type="Proteomes" id="UP000653358">
    <property type="component" value="Unassembled WGS sequence"/>
</dbReference>
<reference evidence="4 5" key="1">
    <citation type="journal article" date="2020" name="mSystems">
        <title>Defining Genomic and Predicted Metabolic Features of the Acetobacterium Genus.</title>
        <authorList>
            <person name="Ross D.E."/>
            <person name="Marshall C.W."/>
            <person name="Gulliver D."/>
            <person name="May H.D."/>
            <person name="Norman R.S."/>
        </authorList>
    </citation>
    <scope>NUCLEOTIDE SEQUENCE [LARGE SCALE GENOMIC DNA]</scope>
    <source>
        <strain evidence="4 5">DSM 9173</strain>
    </source>
</reference>
<evidence type="ECO:0000313" key="5">
    <source>
        <dbReference type="Proteomes" id="UP000653358"/>
    </source>
</evidence>
<dbReference type="InterPro" id="IPR006158">
    <property type="entry name" value="Cobalamin-bd"/>
</dbReference>
<keyword evidence="5" id="KW-1185">Reference proteome</keyword>
<keyword evidence="1" id="KW-0479">Metal-binding</keyword>
<dbReference type="Gene3D" id="1.10.1240.10">
    <property type="entry name" value="Methionine synthase domain"/>
    <property type="match status" value="1"/>
</dbReference>